<dbReference type="AlphaFoldDB" id="A0A1H2A2I9"/>
<dbReference type="Pfam" id="PF07690">
    <property type="entry name" value="MFS_1"/>
    <property type="match status" value="1"/>
</dbReference>
<feature type="transmembrane region" description="Helical" evidence="7">
    <location>
        <begin position="138"/>
        <end position="157"/>
    </location>
</feature>
<feature type="transmembrane region" description="Helical" evidence="7">
    <location>
        <begin position="196"/>
        <end position="216"/>
    </location>
</feature>
<evidence type="ECO:0000259" key="8">
    <source>
        <dbReference type="PROSITE" id="PS50850"/>
    </source>
</evidence>
<comment type="subcellular location">
    <subcellularLocation>
        <location evidence="1">Cell membrane</location>
        <topology evidence="1">Multi-pass membrane protein</topology>
    </subcellularLocation>
</comment>
<feature type="transmembrane region" description="Helical" evidence="7">
    <location>
        <begin position="358"/>
        <end position="381"/>
    </location>
</feature>
<dbReference type="InterPro" id="IPR036259">
    <property type="entry name" value="MFS_trans_sf"/>
</dbReference>
<sequence length="491" mass="50030">MDGTGRRRWWVLAALALCTVVIGLDTTVLSVALPTLAGDLGASTADLQWITTSYLLVLAATLLPAGMLGDRYGRKKLLLVALVIFGVASAACALAGTAEQLVAARAALGLGSAIIMSLIGAVLTVLFDDRERPRALTIWITANSLGIPLGPLLGGWLLDHFHWGSVFLINLPIVGLGLIAVAVLMTESYGDRRRRFDVPGILLSATGLVALTYGIIEAGEKGWSDRPALATIVLGVVALGALVLWQLRAAAPLIDLALFRNRSFAGGTLLATIAGFAFFGLLFALPQFFQAVGGADAFGTGLRLLPIIGGLMIGARTGEKLAARFGARAVIAAGLALIAGSLFTGAATTTVETGYRWLAVWITVTGIGLGLTLPTSMNVTISTLGAERSGAGNALIQAIRQVGAAIGVAVLGMVLNAAYRDSADGAGLPPEVRDSVASGVARAGSPAVLDAVRAAFTHGMDVSLTVAGAVAAAGVVLALTVLPGKAATAAE</sequence>
<dbReference type="SUPFAM" id="SSF103473">
    <property type="entry name" value="MFS general substrate transporter"/>
    <property type="match status" value="1"/>
</dbReference>
<feature type="transmembrane region" description="Helical" evidence="7">
    <location>
        <begin position="102"/>
        <end position="126"/>
    </location>
</feature>
<feature type="transmembrane region" description="Helical" evidence="7">
    <location>
        <begin position="268"/>
        <end position="289"/>
    </location>
</feature>
<keyword evidence="3" id="KW-1003">Cell membrane</keyword>
<feature type="transmembrane region" description="Helical" evidence="7">
    <location>
        <begin position="47"/>
        <end position="65"/>
    </location>
</feature>
<dbReference type="EMBL" id="LT629758">
    <property type="protein sequence ID" value="SDT40083.1"/>
    <property type="molecule type" value="Genomic_DNA"/>
</dbReference>
<dbReference type="InterPro" id="IPR020846">
    <property type="entry name" value="MFS_dom"/>
</dbReference>
<keyword evidence="10" id="KW-1185">Reference proteome</keyword>
<keyword evidence="5 7" id="KW-1133">Transmembrane helix</keyword>
<keyword evidence="4 7" id="KW-0812">Transmembrane</keyword>
<name>A0A1H2A2I9_9ACTN</name>
<dbReference type="OrthoDB" id="9781469at2"/>
<evidence type="ECO:0000256" key="7">
    <source>
        <dbReference type="SAM" id="Phobius"/>
    </source>
</evidence>
<evidence type="ECO:0000256" key="2">
    <source>
        <dbReference type="ARBA" id="ARBA00022448"/>
    </source>
</evidence>
<dbReference type="PANTHER" id="PTHR42718:SF42">
    <property type="entry name" value="EXPORT PROTEIN"/>
    <property type="match status" value="1"/>
</dbReference>
<dbReference type="PANTHER" id="PTHR42718">
    <property type="entry name" value="MAJOR FACILITATOR SUPERFAMILY MULTIDRUG TRANSPORTER MFSC"/>
    <property type="match status" value="1"/>
</dbReference>
<feature type="domain" description="Major facilitator superfamily (MFS) profile" evidence="8">
    <location>
        <begin position="11"/>
        <end position="486"/>
    </location>
</feature>
<evidence type="ECO:0000256" key="1">
    <source>
        <dbReference type="ARBA" id="ARBA00004651"/>
    </source>
</evidence>
<evidence type="ECO:0000256" key="5">
    <source>
        <dbReference type="ARBA" id="ARBA00022989"/>
    </source>
</evidence>
<dbReference type="Proteomes" id="UP000198688">
    <property type="component" value="Chromosome I"/>
</dbReference>
<dbReference type="InterPro" id="IPR011701">
    <property type="entry name" value="MFS"/>
</dbReference>
<dbReference type="InterPro" id="IPR004638">
    <property type="entry name" value="EmrB-like"/>
</dbReference>
<accession>A0A1H2A2I9</accession>
<feature type="transmembrane region" description="Helical" evidence="7">
    <location>
        <begin position="462"/>
        <end position="482"/>
    </location>
</feature>
<dbReference type="GO" id="GO:0022857">
    <property type="term" value="F:transmembrane transporter activity"/>
    <property type="evidence" value="ECO:0007669"/>
    <property type="project" value="InterPro"/>
</dbReference>
<dbReference type="STRING" id="113562.SAMN04489716_3626"/>
<evidence type="ECO:0000256" key="6">
    <source>
        <dbReference type="ARBA" id="ARBA00023136"/>
    </source>
</evidence>
<proteinExistence type="predicted"/>
<dbReference type="RefSeq" id="WP_092545715.1">
    <property type="nucleotide sequence ID" value="NZ_BOMJ01000010.1"/>
</dbReference>
<feature type="transmembrane region" description="Helical" evidence="7">
    <location>
        <begin position="163"/>
        <end position="184"/>
    </location>
</feature>
<feature type="transmembrane region" description="Helical" evidence="7">
    <location>
        <begin position="228"/>
        <end position="247"/>
    </location>
</feature>
<feature type="transmembrane region" description="Helical" evidence="7">
    <location>
        <begin position="402"/>
        <end position="419"/>
    </location>
</feature>
<gene>
    <name evidence="9" type="ORF">SAMN04489716_3626</name>
</gene>
<evidence type="ECO:0000256" key="3">
    <source>
        <dbReference type="ARBA" id="ARBA00022475"/>
    </source>
</evidence>
<dbReference type="PRINTS" id="PR01036">
    <property type="entry name" value="TCRTETB"/>
</dbReference>
<evidence type="ECO:0000256" key="4">
    <source>
        <dbReference type="ARBA" id="ARBA00022692"/>
    </source>
</evidence>
<keyword evidence="2" id="KW-0813">Transport</keyword>
<feature type="transmembrane region" description="Helical" evidence="7">
    <location>
        <begin position="295"/>
        <end position="313"/>
    </location>
</feature>
<reference evidence="9 10" key="1">
    <citation type="submission" date="2016-10" db="EMBL/GenBank/DDBJ databases">
        <authorList>
            <person name="de Groot N.N."/>
        </authorList>
    </citation>
    <scope>NUCLEOTIDE SEQUENCE [LARGE SCALE GENOMIC DNA]</scope>
    <source>
        <strain evidence="9 10">DSM 43941</strain>
    </source>
</reference>
<feature type="transmembrane region" description="Helical" evidence="7">
    <location>
        <begin position="77"/>
        <end position="96"/>
    </location>
</feature>
<keyword evidence="6 7" id="KW-0472">Membrane</keyword>
<protein>
    <submittedName>
        <fullName evidence="9">Drug resistance transporter, EmrB/QacA subfamily</fullName>
    </submittedName>
</protein>
<dbReference type="Gene3D" id="1.20.1720.10">
    <property type="entry name" value="Multidrug resistance protein D"/>
    <property type="match status" value="2"/>
</dbReference>
<feature type="transmembrane region" description="Helical" evidence="7">
    <location>
        <begin position="325"/>
        <end position="346"/>
    </location>
</feature>
<evidence type="ECO:0000313" key="9">
    <source>
        <dbReference type="EMBL" id="SDT40083.1"/>
    </source>
</evidence>
<dbReference type="GO" id="GO:0005886">
    <property type="term" value="C:plasma membrane"/>
    <property type="evidence" value="ECO:0007669"/>
    <property type="project" value="UniProtKB-SubCell"/>
</dbReference>
<dbReference type="NCBIfam" id="TIGR00711">
    <property type="entry name" value="efflux_EmrB"/>
    <property type="match status" value="1"/>
</dbReference>
<dbReference type="PROSITE" id="PS50850">
    <property type="entry name" value="MFS"/>
    <property type="match status" value="1"/>
</dbReference>
<evidence type="ECO:0000313" key="10">
    <source>
        <dbReference type="Proteomes" id="UP000198688"/>
    </source>
</evidence>
<organism evidence="9 10">
    <name type="scientific">Actinoplanes derwentensis</name>
    <dbReference type="NCBI Taxonomy" id="113562"/>
    <lineage>
        <taxon>Bacteria</taxon>
        <taxon>Bacillati</taxon>
        <taxon>Actinomycetota</taxon>
        <taxon>Actinomycetes</taxon>
        <taxon>Micromonosporales</taxon>
        <taxon>Micromonosporaceae</taxon>
        <taxon>Actinoplanes</taxon>
    </lineage>
</organism>